<name>A0ABW4DMU7_9LACO</name>
<keyword evidence="5 6" id="KW-0413">Isomerase</keyword>
<dbReference type="InterPro" id="IPR036900">
    <property type="entry name" value="A-D-PHexomutase_C_sf"/>
</dbReference>
<dbReference type="InterPro" id="IPR016055">
    <property type="entry name" value="A-D-PHexomutase_a/b/a-I/II/III"/>
</dbReference>
<dbReference type="CDD" id="cd05802">
    <property type="entry name" value="GlmM"/>
    <property type="match status" value="1"/>
</dbReference>
<feature type="modified residue" description="Phosphoserine" evidence="6">
    <location>
        <position position="108"/>
    </location>
</feature>
<keyword evidence="3 6" id="KW-0479">Metal-binding</keyword>
<comment type="function">
    <text evidence="6 8">Catalyzes the conversion of glucosamine-6-phosphate to glucosamine-1-phosphate.</text>
</comment>
<evidence type="ECO:0000256" key="7">
    <source>
        <dbReference type="RuleBase" id="RU004326"/>
    </source>
</evidence>
<dbReference type="SUPFAM" id="SSF55957">
    <property type="entry name" value="Phosphoglucomutase, C-terminal domain"/>
    <property type="match status" value="1"/>
</dbReference>
<comment type="catalytic activity">
    <reaction evidence="6 8">
        <text>alpha-D-glucosamine 1-phosphate = D-glucosamine 6-phosphate</text>
        <dbReference type="Rhea" id="RHEA:23424"/>
        <dbReference type="ChEBI" id="CHEBI:58516"/>
        <dbReference type="ChEBI" id="CHEBI:58725"/>
        <dbReference type="EC" id="5.4.2.10"/>
    </reaction>
</comment>
<protein>
    <recommendedName>
        <fullName evidence="6 8">Phosphoglucosamine mutase</fullName>
        <ecNumber evidence="6 8">5.4.2.10</ecNumber>
    </recommendedName>
</protein>
<dbReference type="InterPro" id="IPR005843">
    <property type="entry name" value="A-D-PHexomutase_C"/>
</dbReference>
<organism evidence="13 14">
    <name type="scientific">Lapidilactobacillus mulanensis</name>
    <dbReference type="NCBI Taxonomy" id="2485999"/>
    <lineage>
        <taxon>Bacteria</taxon>
        <taxon>Bacillati</taxon>
        <taxon>Bacillota</taxon>
        <taxon>Bacilli</taxon>
        <taxon>Lactobacillales</taxon>
        <taxon>Lactobacillaceae</taxon>
        <taxon>Lapidilactobacillus</taxon>
    </lineage>
</organism>
<dbReference type="GO" id="GO:0008966">
    <property type="term" value="F:phosphoglucosamine mutase activity"/>
    <property type="evidence" value="ECO:0007669"/>
    <property type="project" value="UniProtKB-EC"/>
</dbReference>
<keyword evidence="14" id="KW-1185">Reference proteome</keyword>
<comment type="similarity">
    <text evidence="1 6 7">Belongs to the phosphohexose mutase family.</text>
</comment>
<dbReference type="InterPro" id="IPR006352">
    <property type="entry name" value="GlmM_bact"/>
</dbReference>
<dbReference type="NCBIfam" id="NF008139">
    <property type="entry name" value="PRK10887.1"/>
    <property type="match status" value="1"/>
</dbReference>
<dbReference type="Gene3D" id="3.30.310.50">
    <property type="entry name" value="Alpha-D-phosphohexomutase, C-terminal domain"/>
    <property type="match status" value="1"/>
</dbReference>
<evidence type="ECO:0000259" key="11">
    <source>
        <dbReference type="Pfam" id="PF02879"/>
    </source>
</evidence>
<proteinExistence type="inferred from homology"/>
<dbReference type="HAMAP" id="MF_01554_B">
    <property type="entry name" value="GlmM_B"/>
    <property type="match status" value="1"/>
</dbReference>
<evidence type="ECO:0000256" key="4">
    <source>
        <dbReference type="ARBA" id="ARBA00022842"/>
    </source>
</evidence>
<dbReference type="Pfam" id="PF02880">
    <property type="entry name" value="PGM_PMM_III"/>
    <property type="match status" value="1"/>
</dbReference>
<dbReference type="PROSITE" id="PS00710">
    <property type="entry name" value="PGM_PMM"/>
    <property type="match status" value="1"/>
</dbReference>
<sequence>MVKYFGTDGVRGVANKELTPELAFKLGRAGGYVLTQHAEKAADHENAVPRVLVARDTRASGQLLEYSLVSGLLSVGIEVLKLGVITTPAVAYLVKAQGADAGIMISASHNPAQDNGIKFFGPDGYKLLDSEEEEIEKYLDTTVDNLPRPAAEGLGTVDDYPEAAQKYLQFIEQTVSDELTDIKVVLDSANGATSKLVNRLFADLDTDFQTIATSPNGLNINDHVGSTHPEQLAAKVVETGADVGLAFDGDGDRCIAVDEQGNIIDGDKIMYILGTYFAQRGRLKNDTVVTTVMSNIGFYKALEKADLKSVQTQVGDRYVVEEMRAHDYNLGGEQSGHIIIFDYHNTGDGMLTGIQLLNVMKQTGKKLSELAAPVKTYPQRLVNIKVSDKKHWRDHEAIVAAIDTVEKEMAGDGRVLVRPSGTESLLRVMAEAPTQDLVDRYVDQIADVVRNEIGVE</sequence>
<evidence type="ECO:0000256" key="6">
    <source>
        <dbReference type="HAMAP-Rule" id="MF_01554"/>
    </source>
</evidence>
<dbReference type="InterPro" id="IPR005845">
    <property type="entry name" value="A-D-PHexomutase_a/b/a-II"/>
</dbReference>
<evidence type="ECO:0000313" key="13">
    <source>
        <dbReference type="EMBL" id="MFD1465342.1"/>
    </source>
</evidence>
<feature type="domain" description="Alpha-D-phosphohexomutase alpha/beta/alpha" evidence="12">
    <location>
        <begin position="265"/>
        <end position="376"/>
    </location>
</feature>
<feature type="domain" description="Alpha-D-phosphohexomutase alpha/beta/alpha" evidence="11">
    <location>
        <begin position="166"/>
        <end position="261"/>
    </location>
</feature>
<dbReference type="InterPro" id="IPR005841">
    <property type="entry name" value="Alpha-D-phosphohexomutase_SF"/>
</dbReference>
<dbReference type="PANTHER" id="PTHR42946:SF1">
    <property type="entry name" value="PHOSPHOGLUCOMUTASE (ALPHA-D-GLUCOSE-1,6-BISPHOSPHATE-DEPENDENT)"/>
    <property type="match status" value="1"/>
</dbReference>
<reference evidence="14" key="1">
    <citation type="journal article" date="2019" name="Int. J. Syst. Evol. Microbiol.">
        <title>The Global Catalogue of Microorganisms (GCM) 10K type strain sequencing project: providing services to taxonomists for standard genome sequencing and annotation.</title>
        <authorList>
            <consortium name="The Broad Institute Genomics Platform"/>
            <consortium name="The Broad Institute Genome Sequencing Center for Infectious Disease"/>
            <person name="Wu L."/>
            <person name="Ma J."/>
        </authorList>
    </citation>
    <scope>NUCLEOTIDE SEQUENCE [LARGE SCALE GENOMIC DNA]</scope>
    <source>
        <strain evidence="14">CCM 8951</strain>
    </source>
</reference>
<gene>
    <name evidence="6 13" type="primary">glmM</name>
    <name evidence="13" type="ORF">ACFQ4L_04450</name>
</gene>
<accession>A0ABW4DMU7</accession>
<dbReference type="Pfam" id="PF02879">
    <property type="entry name" value="PGM_PMM_II"/>
    <property type="match status" value="1"/>
</dbReference>
<dbReference type="Proteomes" id="UP001597244">
    <property type="component" value="Unassembled WGS sequence"/>
</dbReference>
<dbReference type="Pfam" id="PF00408">
    <property type="entry name" value="PGM_PMM_IV"/>
    <property type="match status" value="1"/>
</dbReference>
<dbReference type="InterPro" id="IPR005846">
    <property type="entry name" value="A-D-PHexomutase_a/b/a-III"/>
</dbReference>
<dbReference type="RefSeq" id="WP_125578409.1">
    <property type="nucleotide sequence ID" value="NZ_JBHTOF010000031.1"/>
</dbReference>
<dbReference type="InterPro" id="IPR050060">
    <property type="entry name" value="Phosphoglucosamine_mutase"/>
</dbReference>
<dbReference type="EC" id="5.4.2.10" evidence="6 8"/>
<feature type="active site" description="Phosphoserine intermediate" evidence="6">
    <location>
        <position position="108"/>
    </location>
</feature>
<evidence type="ECO:0000256" key="5">
    <source>
        <dbReference type="ARBA" id="ARBA00023235"/>
    </source>
</evidence>
<evidence type="ECO:0000256" key="3">
    <source>
        <dbReference type="ARBA" id="ARBA00022723"/>
    </source>
</evidence>
<feature type="binding site" evidence="6">
    <location>
        <position position="250"/>
    </location>
    <ligand>
        <name>Mg(2+)</name>
        <dbReference type="ChEBI" id="CHEBI:18420"/>
    </ligand>
</feature>
<dbReference type="InterPro" id="IPR005844">
    <property type="entry name" value="A-D-PHexomutase_a/b/a-I"/>
</dbReference>
<evidence type="ECO:0000256" key="1">
    <source>
        <dbReference type="ARBA" id="ARBA00010231"/>
    </source>
</evidence>
<comment type="PTM">
    <text evidence="6">Activated by phosphorylation.</text>
</comment>
<dbReference type="Pfam" id="PF02878">
    <property type="entry name" value="PGM_PMM_I"/>
    <property type="match status" value="1"/>
</dbReference>
<evidence type="ECO:0000256" key="2">
    <source>
        <dbReference type="ARBA" id="ARBA00022553"/>
    </source>
</evidence>
<dbReference type="InterPro" id="IPR016066">
    <property type="entry name" value="A-D-PHexomutase_CS"/>
</dbReference>
<dbReference type="Gene3D" id="3.40.120.10">
    <property type="entry name" value="Alpha-D-Glucose-1,6-Bisphosphate, subunit A, domain 3"/>
    <property type="match status" value="3"/>
</dbReference>
<feature type="domain" description="Alpha-D-phosphohexomutase C-terminal" evidence="9">
    <location>
        <begin position="381"/>
        <end position="447"/>
    </location>
</feature>
<feature type="binding site" description="via phosphate group" evidence="6">
    <location>
        <position position="108"/>
    </location>
    <ligand>
        <name>Mg(2+)</name>
        <dbReference type="ChEBI" id="CHEBI:18420"/>
    </ligand>
</feature>
<dbReference type="PRINTS" id="PR00509">
    <property type="entry name" value="PGMPMM"/>
</dbReference>
<evidence type="ECO:0000259" key="9">
    <source>
        <dbReference type="Pfam" id="PF00408"/>
    </source>
</evidence>
<evidence type="ECO:0000259" key="12">
    <source>
        <dbReference type="Pfam" id="PF02880"/>
    </source>
</evidence>
<feature type="binding site" evidence="6">
    <location>
        <position position="252"/>
    </location>
    <ligand>
        <name>Mg(2+)</name>
        <dbReference type="ChEBI" id="CHEBI:18420"/>
    </ligand>
</feature>
<evidence type="ECO:0000256" key="8">
    <source>
        <dbReference type="RuleBase" id="RU004327"/>
    </source>
</evidence>
<feature type="domain" description="Alpha-D-phosphohexomutase alpha/beta/alpha" evidence="10">
    <location>
        <begin position="3"/>
        <end position="141"/>
    </location>
</feature>
<comment type="caution">
    <text evidence="13">The sequence shown here is derived from an EMBL/GenBank/DDBJ whole genome shotgun (WGS) entry which is preliminary data.</text>
</comment>
<feature type="binding site" evidence="6">
    <location>
        <position position="248"/>
    </location>
    <ligand>
        <name>Mg(2+)</name>
        <dbReference type="ChEBI" id="CHEBI:18420"/>
    </ligand>
</feature>
<evidence type="ECO:0000259" key="10">
    <source>
        <dbReference type="Pfam" id="PF02878"/>
    </source>
</evidence>
<dbReference type="NCBIfam" id="TIGR01455">
    <property type="entry name" value="glmM"/>
    <property type="match status" value="1"/>
</dbReference>
<dbReference type="PANTHER" id="PTHR42946">
    <property type="entry name" value="PHOSPHOHEXOSE MUTASE"/>
    <property type="match status" value="1"/>
</dbReference>
<keyword evidence="2 6" id="KW-0597">Phosphoprotein</keyword>
<comment type="cofactor">
    <cofactor evidence="6">
        <name>Mg(2+)</name>
        <dbReference type="ChEBI" id="CHEBI:18420"/>
    </cofactor>
    <text evidence="6">Binds 1 Mg(2+) ion per subunit.</text>
</comment>
<dbReference type="SUPFAM" id="SSF53738">
    <property type="entry name" value="Phosphoglucomutase, first 3 domains"/>
    <property type="match status" value="3"/>
</dbReference>
<evidence type="ECO:0000313" key="14">
    <source>
        <dbReference type="Proteomes" id="UP001597244"/>
    </source>
</evidence>
<keyword evidence="4 6" id="KW-0460">Magnesium</keyword>
<dbReference type="EMBL" id="JBHTOF010000031">
    <property type="protein sequence ID" value="MFD1465342.1"/>
    <property type="molecule type" value="Genomic_DNA"/>
</dbReference>